<name>A0A2A8C7V7_9BACI</name>
<sequence>MSDMYMPMEQEVREYLVTGSYLVVIVSLILLIYWFIKYKEKNIIWFIAHFLTLSLSLFLLITLLIGPNFSNYNMASEENSLQLALSGITWIVSILFLLKGISEFIK</sequence>
<comment type="caution">
    <text evidence="1">The sequence shown here is derived from an EMBL/GenBank/DDBJ whole genome shotgun (WGS) entry which is preliminary data.</text>
</comment>
<gene>
    <name evidence="1" type="ORF">CN613_07055</name>
</gene>
<accession>A0A2A8C7V7</accession>
<evidence type="ECO:0000313" key="2">
    <source>
        <dbReference type="Proteomes" id="UP000219775"/>
    </source>
</evidence>
<reference evidence="1 2" key="1">
    <citation type="submission" date="2017-09" db="EMBL/GenBank/DDBJ databases">
        <title>Large-scale bioinformatics analysis of Bacillus genomes uncovers conserved roles of natural products in bacterial physiology.</title>
        <authorList>
            <consortium name="Agbiome Team Llc"/>
            <person name="Bleich R.M."/>
            <person name="Grubbs K.J."/>
            <person name="Santa Maria K.C."/>
            <person name="Allen S.E."/>
            <person name="Farag S."/>
            <person name="Shank E.A."/>
            <person name="Bowers A."/>
        </authorList>
    </citation>
    <scope>NUCLEOTIDE SEQUENCE [LARGE SCALE GENOMIC DNA]</scope>
    <source>
        <strain evidence="1 2">AFS009893</strain>
    </source>
</reference>
<dbReference type="EMBL" id="NUDP01000029">
    <property type="protein sequence ID" value="PEM70830.1"/>
    <property type="molecule type" value="Genomic_DNA"/>
</dbReference>
<dbReference type="Proteomes" id="UP000219775">
    <property type="component" value="Unassembled WGS sequence"/>
</dbReference>
<proteinExistence type="predicted"/>
<protein>
    <submittedName>
        <fullName evidence="1">Uncharacterized protein</fullName>
    </submittedName>
</protein>
<organism evidence="1 2">
    <name type="scientific">Bacillus pseudomycoides</name>
    <dbReference type="NCBI Taxonomy" id="64104"/>
    <lineage>
        <taxon>Bacteria</taxon>
        <taxon>Bacillati</taxon>
        <taxon>Bacillota</taxon>
        <taxon>Bacilli</taxon>
        <taxon>Bacillales</taxon>
        <taxon>Bacillaceae</taxon>
        <taxon>Bacillus</taxon>
        <taxon>Bacillus cereus group</taxon>
    </lineage>
</organism>
<dbReference type="AlphaFoldDB" id="A0A2A8C7V7"/>
<evidence type="ECO:0000313" key="1">
    <source>
        <dbReference type="EMBL" id="PEM70830.1"/>
    </source>
</evidence>